<feature type="domain" description="Helicase C-terminal" evidence="9">
    <location>
        <begin position="315"/>
        <end position="467"/>
    </location>
</feature>
<dbReference type="PANTHER" id="PTHR47959">
    <property type="entry name" value="ATP-DEPENDENT RNA HELICASE RHLE-RELATED"/>
    <property type="match status" value="1"/>
</dbReference>
<evidence type="ECO:0000256" key="7">
    <source>
        <dbReference type="SAM" id="MobiDB-lite"/>
    </source>
</evidence>
<dbReference type="SMART" id="SM00487">
    <property type="entry name" value="DEXDc"/>
    <property type="match status" value="1"/>
</dbReference>
<dbReference type="PROSITE" id="PS51192">
    <property type="entry name" value="HELICASE_ATP_BIND_1"/>
    <property type="match status" value="1"/>
</dbReference>
<dbReference type="SUPFAM" id="SSF52540">
    <property type="entry name" value="P-loop containing nucleoside triphosphate hydrolases"/>
    <property type="match status" value="1"/>
</dbReference>
<dbReference type="InterPro" id="IPR027417">
    <property type="entry name" value="P-loop_NTPase"/>
</dbReference>
<accession>C1E4N2</accession>
<dbReference type="PROSITE" id="PS51194">
    <property type="entry name" value="HELICASE_CTER"/>
    <property type="match status" value="1"/>
</dbReference>
<dbReference type="GO" id="GO:0005829">
    <property type="term" value="C:cytosol"/>
    <property type="evidence" value="ECO:0007669"/>
    <property type="project" value="TreeGrafter"/>
</dbReference>
<dbReference type="InParanoid" id="C1E4N2"/>
<evidence type="ECO:0000256" key="6">
    <source>
        <dbReference type="RuleBase" id="RU000492"/>
    </source>
</evidence>
<evidence type="ECO:0000259" key="8">
    <source>
        <dbReference type="PROSITE" id="PS51192"/>
    </source>
</evidence>
<dbReference type="InterPro" id="IPR011545">
    <property type="entry name" value="DEAD/DEAH_box_helicase_dom"/>
</dbReference>
<reference evidence="10 11" key="1">
    <citation type="journal article" date="2009" name="Science">
        <title>Green evolution and dynamic adaptations revealed by genomes of the marine picoeukaryotes Micromonas.</title>
        <authorList>
            <person name="Worden A.Z."/>
            <person name="Lee J.H."/>
            <person name="Mock T."/>
            <person name="Rouze P."/>
            <person name="Simmons M.P."/>
            <person name="Aerts A.L."/>
            <person name="Allen A.E."/>
            <person name="Cuvelier M.L."/>
            <person name="Derelle E."/>
            <person name="Everett M.V."/>
            <person name="Foulon E."/>
            <person name="Grimwood J."/>
            <person name="Gundlach H."/>
            <person name="Henrissat B."/>
            <person name="Napoli C."/>
            <person name="McDonald S.M."/>
            <person name="Parker M.S."/>
            <person name="Rombauts S."/>
            <person name="Salamov A."/>
            <person name="Von Dassow P."/>
            <person name="Badger J.H."/>
            <person name="Coutinho P.M."/>
            <person name="Demir E."/>
            <person name="Dubchak I."/>
            <person name="Gentemann C."/>
            <person name="Eikrem W."/>
            <person name="Gready J.E."/>
            <person name="John U."/>
            <person name="Lanier W."/>
            <person name="Lindquist E.A."/>
            <person name="Lucas S."/>
            <person name="Mayer K.F."/>
            <person name="Moreau H."/>
            <person name="Not F."/>
            <person name="Otillar R."/>
            <person name="Panaud O."/>
            <person name="Pangilinan J."/>
            <person name="Paulsen I."/>
            <person name="Piegu B."/>
            <person name="Poliakov A."/>
            <person name="Robbens S."/>
            <person name="Schmutz J."/>
            <person name="Toulza E."/>
            <person name="Wyss T."/>
            <person name="Zelensky A."/>
            <person name="Zhou K."/>
            <person name="Armbrust E.V."/>
            <person name="Bhattacharya D."/>
            <person name="Goodenough U.W."/>
            <person name="Van de Peer Y."/>
            <person name="Grigoriev I.V."/>
        </authorList>
    </citation>
    <scope>NUCLEOTIDE SEQUENCE [LARGE SCALE GENOMIC DNA]</scope>
    <source>
        <strain evidence="11">RCC299 / NOUM17</strain>
    </source>
</reference>
<dbReference type="GeneID" id="8243177"/>
<gene>
    <name evidence="10" type="ORF">MICPUN_58098</name>
</gene>
<keyword evidence="11" id="KW-1185">Reference proteome</keyword>
<dbReference type="Pfam" id="PF00271">
    <property type="entry name" value="Helicase_C"/>
    <property type="match status" value="1"/>
</dbReference>
<dbReference type="InterPro" id="IPR001650">
    <property type="entry name" value="Helicase_C-like"/>
</dbReference>
<evidence type="ECO:0000256" key="4">
    <source>
        <dbReference type="ARBA" id="ARBA00022806"/>
    </source>
</evidence>
<proteinExistence type="inferred from homology"/>
<dbReference type="KEGG" id="mis:MICPUN_58098"/>
<name>C1E4N2_MICCC</name>
<dbReference type="Pfam" id="PF00270">
    <property type="entry name" value="DEAD"/>
    <property type="match status" value="1"/>
</dbReference>
<dbReference type="PANTHER" id="PTHR47959:SF1">
    <property type="entry name" value="ATP-DEPENDENT RNA HELICASE DBPA"/>
    <property type="match status" value="1"/>
</dbReference>
<dbReference type="AlphaFoldDB" id="C1E4N2"/>
<dbReference type="CDD" id="cd00268">
    <property type="entry name" value="DEADc"/>
    <property type="match status" value="1"/>
</dbReference>
<feature type="domain" description="Helicase ATP-binding" evidence="8">
    <location>
        <begin position="33"/>
        <end position="210"/>
    </location>
</feature>
<dbReference type="InterPro" id="IPR014001">
    <property type="entry name" value="Helicase_ATP-bd"/>
</dbReference>
<dbReference type="EMBL" id="CP001325">
    <property type="protein sequence ID" value="ACO62748.1"/>
    <property type="molecule type" value="Genomic_DNA"/>
</dbReference>
<evidence type="ECO:0000256" key="2">
    <source>
        <dbReference type="ARBA" id="ARBA00022741"/>
    </source>
</evidence>
<dbReference type="PROSITE" id="PS00039">
    <property type="entry name" value="DEAD_ATP_HELICASE"/>
    <property type="match status" value="1"/>
</dbReference>
<dbReference type="SMART" id="SM00490">
    <property type="entry name" value="HELICc"/>
    <property type="match status" value="1"/>
</dbReference>
<evidence type="ECO:0000313" key="10">
    <source>
        <dbReference type="EMBL" id="ACO62748.1"/>
    </source>
</evidence>
<comment type="similarity">
    <text evidence="1">Belongs to the DEAD box helicase family. DDX21/DDX50 subfamily.</text>
</comment>
<sequence length="564" mass="59167">MEVDDAPISADAKDRMKAVGITHLTPVQERTLRAVIVDGLDVLVRAPTGSGKTLAYLLPIAHALARLPPGDLANPGRPNAIVFLPTRELAAQVHQHAERHVADAGFGCALIVGGADEKSQLAAIRANARCVIGTPGRIKEFVDRGVIKTDLVIAQVLDEADRLLDGGFERDVESVMHSPGGQARTMCLSATMPPSLARFLQRQLPPDHAVIDMFGRGGGNVGGAVEHLAVTTHRNDLAGTVLDAIDAYAAGAAGRGDTDDDSYSTRATGQAIVFVETKTFAEQLSGTLAIAYEGYTVSRPAWFSATGFRRRLVIYPPTVSFKVDPGFIHSFIHSSRQERLDADGEKNKSTRRRTVTSLHGDLPQIARDAAIASLRAGECDVLVATDVAARGLDLPGVELVVHADLPRTADAYAHRAGRAGRPGCAVRGASLLLPPPGPEHAAHVARLEREAKIAVRRLTAVGEREARGRSVAAAVAASAAAASRSFDGGVGGDGVVNAASSPACVRADAVSEEDAQAARARLGERMLVADRFGEFTGELSELRGGKSAGASGGKSKGKAKGRRR</sequence>
<organism evidence="10 11">
    <name type="scientific">Micromonas commoda (strain RCC299 / NOUM17 / CCMP2709)</name>
    <name type="common">Picoplanktonic green alga</name>
    <dbReference type="NCBI Taxonomy" id="296587"/>
    <lineage>
        <taxon>Eukaryota</taxon>
        <taxon>Viridiplantae</taxon>
        <taxon>Chlorophyta</taxon>
        <taxon>Mamiellophyceae</taxon>
        <taxon>Mamiellales</taxon>
        <taxon>Mamiellaceae</taxon>
        <taxon>Micromonas</taxon>
    </lineage>
</organism>
<dbReference type="eggNOG" id="KOG0335">
    <property type="taxonomic scope" value="Eukaryota"/>
</dbReference>
<dbReference type="GO" id="GO:0005524">
    <property type="term" value="F:ATP binding"/>
    <property type="evidence" value="ECO:0007669"/>
    <property type="project" value="UniProtKB-KW"/>
</dbReference>
<protein>
    <submittedName>
        <fullName evidence="10">DEAD/DEAH box helicase</fullName>
    </submittedName>
</protein>
<keyword evidence="3 6" id="KW-0378">Hydrolase</keyword>
<keyword evidence="5 6" id="KW-0067">ATP-binding</keyword>
<dbReference type="GO" id="GO:0016787">
    <property type="term" value="F:hydrolase activity"/>
    <property type="evidence" value="ECO:0007669"/>
    <property type="project" value="UniProtKB-KW"/>
</dbReference>
<dbReference type="GO" id="GO:0003724">
    <property type="term" value="F:RNA helicase activity"/>
    <property type="evidence" value="ECO:0007669"/>
    <property type="project" value="TreeGrafter"/>
</dbReference>
<feature type="compositionally biased region" description="Basic residues" evidence="7">
    <location>
        <begin position="555"/>
        <end position="564"/>
    </location>
</feature>
<dbReference type="CDD" id="cd18787">
    <property type="entry name" value="SF2_C_DEAD"/>
    <property type="match status" value="1"/>
</dbReference>
<evidence type="ECO:0000259" key="9">
    <source>
        <dbReference type="PROSITE" id="PS51194"/>
    </source>
</evidence>
<dbReference type="OrthoDB" id="496845at2759"/>
<dbReference type="Proteomes" id="UP000002009">
    <property type="component" value="Chromosome 4"/>
</dbReference>
<dbReference type="STRING" id="296587.C1E4N2"/>
<keyword evidence="4 6" id="KW-0347">Helicase</keyword>
<dbReference type="RefSeq" id="XP_002501490.1">
    <property type="nucleotide sequence ID" value="XM_002501444.1"/>
</dbReference>
<evidence type="ECO:0000256" key="5">
    <source>
        <dbReference type="ARBA" id="ARBA00022840"/>
    </source>
</evidence>
<keyword evidence="2 6" id="KW-0547">Nucleotide-binding</keyword>
<dbReference type="Gene3D" id="3.40.50.300">
    <property type="entry name" value="P-loop containing nucleotide triphosphate hydrolases"/>
    <property type="match status" value="2"/>
</dbReference>
<evidence type="ECO:0000256" key="3">
    <source>
        <dbReference type="ARBA" id="ARBA00022801"/>
    </source>
</evidence>
<evidence type="ECO:0000256" key="1">
    <source>
        <dbReference type="ARBA" id="ARBA00006517"/>
    </source>
</evidence>
<dbReference type="InterPro" id="IPR050079">
    <property type="entry name" value="DEAD_box_RNA_helicase"/>
</dbReference>
<dbReference type="InterPro" id="IPR044742">
    <property type="entry name" value="DEAD/DEAH_RhlB"/>
</dbReference>
<feature type="region of interest" description="Disordered" evidence="7">
    <location>
        <begin position="542"/>
        <end position="564"/>
    </location>
</feature>
<dbReference type="GO" id="GO:0003676">
    <property type="term" value="F:nucleic acid binding"/>
    <property type="evidence" value="ECO:0007669"/>
    <property type="project" value="InterPro"/>
</dbReference>
<evidence type="ECO:0000313" key="11">
    <source>
        <dbReference type="Proteomes" id="UP000002009"/>
    </source>
</evidence>
<dbReference type="InterPro" id="IPR000629">
    <property type="entry name" value="RNA-helicase_DEAD-box_CS"/>
</dbReference>